<feature type="chain" id="PRO_5022989697" evidence="1">
    <location>
        <begin position="19"/>
        <end position="139"/>
    </location>
</feature>
<dbReference type="AlphaFoldDB" id="A0A5B7GGC7"/>
<keyword evidence="3" id="KW-1185">Reference proteome</keyword>
<comment type="caution">
    <text evidence="2">The sequence shown here is derived from an EMBL/GenBank/DDBJ whole genome shotgun (WGS) entry which is preliminary data.</text>
</comment>
<keyword evidence="1" id="KW-0732">Signal</keyword>
<sequence length="139" mass="14967">MKLQITVLLVSMAGLAFAAPSGAATGAFSFPSSATDIDNDALRKLTVVIEQFLPPLIKAISDNNGDIVTRINKVVDSSLALGRETVLVQNPDPNQEILKEIDAARESTPLIMQVVRSMQRVIQNAGNNFDSTDLTPFNQ</sequence>
<gene>
    <name evidence="2" type="ORF">E2C01_051984</name>
</gene>
<evidence type="ECO:0000256" key="1">
    <source>
        <dbReference type="SAM" id="SignalP"/>
    </source>
</evidence>
<evidence type="ECO:0000313" key="3">
    <source>
        <dbReference type="Proteomes" id="UP000324222"/>
    </source>
</evidence>
<reference evidence="2 3" key="1">
    <citation type="submission" date="2019-05" db="EMBL/GenBank/DDBJ databases">
        <title>Another draft genome of Portunus trituberculatus and its Hox gene families provides insights of decapod evolution.</title>
        <authorList>
            <person name="Jeong J.-H."/>
            <person name="Song I."/>
            <person name="Kim S."/>
            <person name="Choi T."/>
            <person name="Kim D."/>
            <person name="Ryu S."/>
            <person name="Kim W."/>
        </authorList>
    </citation>
    <scope>NUCLEOTIDE SEQUENCE [LARGE SCALE GENOMIC DNA]</scope>
    <source>
        <tissue evidence="2">Muscle</tissue>
    </source>
</reference>
<accession>A0A5B7GGC7</accession>
<feature type="signal peptide" evidence="1">
    <location>
        <begin position="1"/>
        <end position="18"/>
    </location>
</feature>
<dbReference type="EMBL" id="VSRR010015260">
    <property type="protein sequence ID" value="MPC57992.1"/>
    <property type="molecule type" value="Genomic_DNA"/>
</dbReference>
<name>A0A5B7GGC7_PORTR</name>
<evidence type="ECO:0000313" key="2">
    <source>
        <dbReference type="EMBL" id="MPC57992.1"/>
    </source>
</evidence>
<proteinExistence type="predicted"/>
<dbReference type="Proteomes" id="UP000324222">
    <property type="component" value="Unassembled WGS sequence"/>
</dbReference>
<protein>
    <submittedName>
        <fullName evidence="2">Uncharacterized protein</fullName>
    </submittedName>
</protein>
<organism evidence="2 3">
    <name type="scientific">Portunus trituberculatus</name>
    <name type="common">Swimming crab</name>
    <name type="synonym">Neptunus trituberculatus</name>
    <dbReference type="NCBI Taxonomy" id="210409"/>
    <lineage>
        <taxon>Eukaryota</taxon>
        <taxon>Metazoa</taxon>
        <taxon>Ecdysozoa</taxon>
        <taxon>Arthropoda</taxon>
        <taxon>Crustacea</taxon>
        <taxon>Multicrustacea</taxon>
        <taxon>Malacostraca</taxon>
        <taxon>Eumalacostraca</taxon>
        <taxon>Eucarida</taxon>
        <taxon>Decapoda</taxon>
        <taxon>Pleocyemata</taxon>
        <taxon>Brachyura</taxon>
        <taxon>Eubrachyura</taxon>
        <taxon>Portunoidea</taxon>
        <taxon>Portunidae</taxon>
        <taxon>Portuninae</taxon>
        <taxon>Portunus</taxon>
    </lineage>
</organism>